<reference evidence="3 4" key="1">
    <citation type="submission" date="2023-07" db="EMBL/GenBank/DDBJ databases">
        <title>Description of novel actinomycetes strains, isolated from tidal flat sediment.</title>
        <authorList>
            <person name="Lu C."/>
        </authorList>
    </citation>
    <scope>NUCLEOTIDE SEQUENCE [LARGE SCALE GENOMIC DNA]</scope>
    <source>
        <strain evidence="3 4">SYSU T00b441</strain>
    </source>
</reference>
<dbReference type="CDD" id="cd07085">
    <property type="entry name" value="ALDH_F6_MMSDH"/>
    <property type="match status" value="1"/>
</dbReference>
<gene>
    <name evidence="3" type="ORF">Q6348_14265</name>
</gene>
<dbReference type="InterPro" id="IPR010061">
    <property type="entry name" value="MeMal-semiAld_DH"/>
</dbReference>
<dbReference type="Proteomes" id="UP001232536">
    <property type="component" value="Unassembled WGS sequence"/>
</dbReference>
<evidence type="ECO:0000256" key="1">
    <source>
        <dbReference type="ARBA" id="ARBA00023002"/>
    </source>
</evidence>
<comment type="caution">
    <text evidence="3">The sequence shown here is derived from an EMBL/GenBank/DDBJ whole genome shotgun (WGS) entry which is preliminary data.</text>
</comment>
<protein>
    <submittedName>
        <fullName evidence="3">CoA-acylating methylmalonate-semialdehyde dehydrogenase</fullName>
        <ecNumber evidence="3">1.2.1.-</ecNumber>
    </submittedName>
</protein>
<dbReference type="PANTHER" id="PTHR43866">
    <property type="entry name" value="MALONATE-SEMIALDEHYDE DEHYDROGENASE"/>
    <property type="match status" value="1"/>
</dbReference>
<dbReference type="NCBIfam" id="TIGR01722">
    <property type="entry name" value="MMSDH"/>
    <property type="match status" value="1"/>
</dbReference>
<proteinExistence type="predicted"/>
<keyword evidence="1 3" id="KW-0560">Oxidoreductase</keyword>
<dbReference type="Pfam" id="PF00171">
    <property type="entry name" value="Aldedh"/>
    <property type="match status" value="1"/>
</dbReference>
<name>A0ABT9DBU7_9CELL</name>
<dbReference type="GO" id="GO:0016491">
    <property type="term" value="F:oxidoreductase activity"/>
    <property type="evidence" value="ECO:0007669"/>
    <property type="project" value="UniProtKB-KW"/>
</dbReference>
<organism evidence="3 4">
    <name type="scientific">Actinotalea lenta</name>
    <dbReference type="NCBI Taxonomy" id="3064654"/>
    <lineage>
        <taxon>Bacteria</taxon>
        <taxon>Bacillati</taxon>
        <taxon>Actinomycetota</taxon>
        <taxon>Actinomycetes</taxon>
        <taxon>Micrococcales</taxon>
        <taxon>Cellulomonadaceae</taxon>
        <taxon>Actinotalea</taxon>
    </lineage>
</organism>
<evidence type="ECO:0000313" key="4">
    <source>
        <dbReference type="Proteomes" id="UP001232536"/>
    </source>
</evidence>
<dbReference type="SUPFAM" id="SSF53720">
    <property type="entry name" value="ALDH-like"/>
    <property type="match status" value="1"/>
</dbReference>
<dbReference type="EC" id="1.2.1.-" evidence="3"/>
<dbReference type="Gene3D" id="3.40.605.10">
    <property type="entry name" value="Aldehyde Dehydrogenase, Chain A, domain 1"/>
    <property type="match status" value="1"/>
</dbReference>
<accession>A0ABT9DBU7</accession>
<sequence length="498" mass="52893">MPHWIDGKPYVGAEDVVVPVENPATGEVVGQVASATPAEVETAIASAAAAFEIWSEYSLAKRTAVMFRFRELLVQHTDELAEIVTREHGKVFSDAKGEISRGLEVVEFACSIPTLLKGEYSDQAATGIDVYSFRQPVGVVAGITPFNFPVMIPLWMSPVALATGNTFVLKPPTRDPGAAMFLAELWKEAGLPDGAFTVVHGNRDVIGRLLTHPDIAAVSFVGSTTTAKHIHAVASEHGKRVQALGAAKNHAVVLADADLEHAADNLVAAAYGAAGERCMALPVALVQDSIADELVARLTEKAARVKVAEGMTPDADMGAIISAQARDRIVSLITSAEREGARILVDGRGFAPEGYEKGYWVGPTLIDGVTPEMTINKEEVFGPTLEIIRIPDLATGIATIQANPYGNGAAIFTSSGEAARTFVRAQGTAGMIGVNVPIPVPVAWHSFGGWKESLVGESHIYGPEGVKFYTRAKVVTQRWPHRADNGPVSFHFSGDASK</sequence>
<dbReference type="InterPro" id="IPR016162">
    <property type="entry name" value="Ald_DH_N"/>
</dbReference>
<evidence type="ECO:0000313" key="3">
    <source>
        <dbReference type="EMBL" id="MDO8108359.1"/>
    </source>
</evidence>
<keyword evidence="4" id="KW-1185">Reference proteome</keyword>
<feature type="domain" description="Aldehyde dehydrogenase" evidence="2">
    <location>
        <begin position="16"/>
        <end position="475"/>
    </location>
</feature>
<dbReference type="PANTHER" id="PTHR43866:SF4">
    <property type="entry name" value="MALONATE-SEMIALDEHYDE DEHYDROGENASE"/>
    <property type="match status" value="1"/>
</dbReference>
<dbReference type="Gene3D" id="3.40.309.10">
    <property type="entry name" value="Aldehyde Dehydrogenase, Chain A, domain 2"/>
    <property type="match status" value="1"/>
</dbReference>
<dbReference type="EMBL" id="JAUQYP010000002">
    <property type="protein sequence ID" value="MDO8108359.1"/>
    <property type="molecule type" value="Genomic_DNA"/>
</dbReference>
<dbReference type="InterPro" id="IPR016163">
    <property type="entry name" value="Ald_DH_C"/>
</dbReference>
<dbReference type="InterPro" id="IPR015590">
    <property type="entry name" value="Aldehyde_DH_dom"/>
</dbReference>
<evidence type="ECO:0000259" key="2">
    <source>
        <dbReference type="Pfam" id="PF00171"/>
    </source>
</evidence>
<dbReference type="InterPro" id="IPR016161">
    <property type="entry name" value="Ald_DH/histidinol_DH"/>
</dbReference>